<comment type="pathway">
    <text evidence="2">Lipid metabolism.</text>
</comment>
<dbReference type="InterPro" id="IPR029021">
    <property type="entry name" value="Prot-tyrosine_phosphatase-like"/>
</dbReference>
<dbReference type="CDD" id="cd14524">
    <property type="entry name" value="PTPMT1"/>
    <property type="match status" value="1"/>
</dbReference>
<feature type="domain" description="Tyrosine-protein phosphatase" evidence="18">
    <location>
        <begin position="39"/>
        <end position="195"/>
    </location>
</feature>
<gene>
    <name evidence="20" type="primary">Plip</name>
    <name evidence="20" type="ORF">g.8137</name>
</gene>
<dbReference type="SUPFAM" id="SSF52799">
    <property type="entry name" value="(Phosphotyrosine protein) phosphatases II"/>
    <property type="match status" value="1"/>
</dbReference>
<name>A0A6G1SQM3_9ACAR</name>
<dbReference type="PROSITE" id="PS50056">
    <property type="entry name" value="TYR_PHOSPHATASE_2"/>
    <property type="match status" value="1"/>
</dbReference>
<evidence type="ECO:0000256" key="14">
    <source>
        <dbReference type="ARBA" id="ARBA00052505"/>
    </source>
</evidence>
<evidence type="ECO:0000256" key="13">
    <source>
        <dbReference type="ARBA" id="ARBA00051818"/>
    </source>
</evidence>
<comment type="catalytic activity">
    <reaction evidence="15">
        <text>1,2-di-(9Z-octadecenoyl)-sn-glycero-3-phospho-(1'-sn-glycerol-3'-phosphate) + H2O = 1,2-di-(9Z-octadecenoyl)-sn-glycero-3-phospho-(1'-sn-glycerol) + phosphate</text>
        <dbReference type="Rhea" id="RHEA:42304"/>
        <dbReference type="ChEBI" id="CHEBI:15377"/>
        <dbReference type="ChEBI" id="CHEBI:43474"/>
        <dbReference type="ChEBI" id="CHEBI:75163"/>
        <dbReference type="ChEBI" id="CHEBI:78907"/>
    </reaction>
    <physiologicalReaction direction="left-to-right" evidence="15">
        <dbReference type="Rhea" id="RHEA:42305"/>
    </physiologicalReaction>
</comment>
<dbReference type="PROSITE" id="PS00383">
    <property type="entry name" value="TYR_PHOSPHATASE_1"/>
    <property type="match status" value="1"/>
</dbReference>
<dbReference type="Pfam" id="PF00782">
    <property type="entry name" value="DSPc"/>
    <property type="match status" value="1"/>
</dbReference>
<keyword evidence="7" id="KW-0472">Membrane</keyword>
<dbReference type="InterPro" id="IPR020422">
    <property type="entry name" value="TYR_PHOSPHATASE_DUAL_dom"/>
</dbReference>
<evidence type="ECO:0000259" key="19">
    <source>
        <dbReference type="PROSITE" id="PS50056"/>
    </source>
</evidence>
<evidence type="ECO:0000313" key="20">
    <source>
        <dbReference type="EMBL" id="MDE52282.1"/>
    </source>
</evidence>
<dbReference type="PROSITE" id="PS50054">
    <property type="entry name" value="TYR_PHOSPHATASE_DUAL"/>
    <property type="match status" value="1"/>
</dbReference>
<dbReference type="InterPro" id="IPR000340">
    <property type="entry name" value="Dual-sp_phosphatase_cat-dom"/>
</dbReference>
<dbReference type="EC" id="3.1.3.27" evidence="11"/>
<evidence type="ECO:0000259" key="18">
    <source>
        <dbReference type="PROSITE" id="PS50054"/>
    </source>
</evidence>
<evidence type="ECO:0000256" key="8">
    <source>
        <dbReference type="ARBA" id="ARBA00023209"/>
    </source>
</evidence>
<comment type="pathway">
    <text evidence="10">Phospholipid metabolism; phosphatidylglycerol biosynthesis; phosphatidylglycerol from CDP-diacylglycerol: step 2/2.</text>
</comment>
<dbReference type="InterPro" id="IPR000387">
    <property type="entry name" value="Tyr_Pase_dom"/>
</dbReference>
<evidence type="ECO:0000256" key="17">
    <source>
        <dbReference type="ARBA" id="ARBA00069309"/>
    </source>
</evidence>
<keyword evidence="3" id="KW-0444">Lipid biosynthesis</keyword>
<keyword evidence="9" id="KW-1208">Phospholipid metabolism</keyword>
<keyword evidence="8" id="KW-0594">Phospholipid biosynthesis</keyword>
<dbReference type="SMART" id="SM00195">
    <property type="entry name" value="DSPc"/>
    <property type="match status" value="1"/>
</dbReference>
<dbReference type="GO" id="GO:0004439">
    <property type="term" value="F:phosphatidylinositol-4,5-bisphosphate 5-phosphatase activity"/>
    <property type="evidence" value="ECO:0007669"/>
    <property type="project" value="TreeGrafter"/>
</dbReference>
<evidence type="ECO:0000256" key="4">
    <source>
        <dbReference type="ARBA" id="ARBA00022801"/>
    </source>
</evidence>
<evidence type="ECO:0000256" key="6">
    <source>
        <dbReference type="ARBA" id="ARBA00023098"/>
    </source>
</evidence>
<dbReference type="FunFam" id="3.90.190.10:FF:000060">
    <property type="entry name" value="Phosphatidylglycerophosphatase and protein-tyrosine phosphatase 1"/>
    <property type="match status" value="1"/>
</dbReference>
<evidence type="ECO:0000256" key="15">
    <source>
        <dbReference type="ARBA" id="ARBA00052632"/>
    </source>
</evidence>
<dbReference type="PANTHER" id="PTHR46712">
    <property type="entry name" value="PHOSPHATIDYLGLYCEROPHOSPHATASE AND PROTEIN-TYROSINE PHOSPHATASE 1"/>
    <property type="match status" value="1"/>
</dbReference>
<accession>A0A6G1SQM3</accession>
<comment type="subcellular location">
    <subcellularLocation>
        <location evidence="1">Membrane</location>
    </subcellularLocation>
</comment>
<dbReference type="PANTHER" id="PTHR46712:SF1">
    <property type="entry name" value="PHOSPHATIDYLGLYCEROPHOSPHATASE AND PROTEIN-TYROSINE PHOSPHATASE 1"/>
    <property type="match status" value="1"/>
</dbReference>
<dbReference type="GO" id="GO:0008962">
    <property type="term" value="F:phosphatidylglycerophosphatase activity"/>
    <property type="evidence" value="ECO:0007669"/>
    <property type="project" value="UniProtKB-EC"/>
</dbReference>
<dbReference type="GO" id="GO:0016020">
    <property type="term" value="C:membrane"/>
    <property type="evidence" value="ECO:0007669"/>
    <property type="project" value="UniProtKB-SubCell"/>
</dbReference>
<dbReference type="GO" id="GO:0008654">
    <property type="term" value="P:phospholipid biosynthetic process"/>
    <property type="evidence" value="ECO:0007669"/>
    <property type="project" value="UniProtKB-KW"/>
</dbReference>
<keyword evidence="4" id="KW-0378">Hydrolase</keyword>
<evidence type="ECO:0000256" key="1">
    <source>
        <dbReference type="ARBA" id="ARBA00004370"/>
    </source>
</evidence>
<evidence type="ECO:0000256" key="5">
    <source>
        <dbReference type="ARBA" id="ARBA00022912"/>
    </source>
</evidence>
<evidence type="ECO:0000256" key="2">
    <source>
        <dbReference type="ARBA" id="ARBA00005189"/>
    </source>
</evidence>
<comment type="catalytic activity">
    <reaction evidence="12">
        <text>a 1,2-diacyl-sn-glycero-3-phospho-(1'-sn-glycero-3'-phosphate) + H2O = a 1,2-diacyl-sn-glycero-3-phospho-(1'-sn-glycerol) + phosphate</text>
        <dbReference type="Rhea" id="RHEA:33751"/>
        <dbReference type="ChEBI" id="CHEBI:15377"/>
        <dbReference type="ChEBI" id="CHEBI:43474"/>
        <dbReference type="ChEBI" id="CHEBI:60110"/>
        <dbReference type="ChEBI" id="CHEBI:64716"/>
        <dbReference type="EC" id="3.1.3.27"/>
    </reaction>
    <physiologicalReaction direction="left-to-right" evidence="12">
        <dbReference type="Rhea" id="RHEA:33752"/>
    </physiologicalReaction>
</comment>
<evidence type="ECO:0000256" key="7">
    <source>
        <dbReference type="ARBA" id="ARBA00023136"/>
    </source>
</evidence>
<keyword evidence="5" id="KW-0904">Protein phosphatase</keyword>
<dbReference type="GO" id="GO:0004721">
    <property type="term" value="F:phosphoprotein phosphatase activity"/>
    <property type="evidence" value="ECO:0007669"/>
    <property type="project" value="UniProtKB-KW"/>
</dbReference>
<evidence type="ECO:0000256" key="10">
    <source>
        <dbReference type="ARBA" id="ARBA00024192"/>
    </source>
</evidence>
<dbReference type="Gene3D" id="3.90.190.10">
    <property type="entry name" value="Protein tyrosine phosphatase superfamily"/>
    <property type="match status" value="1"/>
</dbReference>
<dbReference type="EMBL" id="GGYP01007511">
    <property type="protein sequence ID" value="MDE52282.1"/>
    <property type="molecule type" value="Transcribed_RNA"/>
</dbReference>
<dbReference type="InterPro" id="IPR042165">
    <property type="entry name" value="PTPMT1"/>
</dbReference>
<protein>
    <recommendedName>
        <fullName evidence="17">Phosphatidylglycerophosphatase and protein-tyrosine phosphatase 1</fullName>
        <ecNumber evidence="11">3.1.3.27</ecNumber>
    </recommendedName>
</protein>
<comment type="catalytic activity">
    <reaction evidence="13">
        <text>a 1-acyl-2-hexanoyl-sn-glycero-3-phospho-(1D-myo-inositol-5-phosphate) + H2O = a 1-acyl-2-hexanoyl-sn-glycero-3-phospho-(1D-myo-inositol) + phosphate</text>
        <dbReference type="Rhea" id="RHEA:42320"/>
        <dbReference type="ChEBI" id="CHEBI:15377"/>
        <dbReference type="ChEBI" id="CHEBI:43474"/>
        <dbReference type="ChEBI" id="CHEBI:78930"/>
        <dbReference type="ChEBI" id="CHEBI:78931"/>
    </reaction>
    <physiologicalReaction direction="left-to-right" evidence="13">
        <dbReference type="Rhea" id="RHEA:42321"/>
    </physiologicalReaction>
</comment>
<evidence type="ECO:0000256" key="12">
    <source>
        <dbReference type="ARBA" id="ARBA00050944"/>
    </source>
</evidence>
<evidence type="ECO:0000256" key="11">
    <source>
        <dbReference type="ARBA" id="ARBA00024224"/>
    </source>
</evidence>
<sequence length="203" mass="23490">MGSSSDSLLEMMLRTAYRMSFLPSLSYNVVLNKLNVRPWYNRVDERVLIGALPWISIKDELIEKENVRGVVSMNENFELAWLKRWVASGDQWTKSNVNFLQLQTQDIFETPSQDKLRAGVEFILSSKEGESVYVHCKAGRTRSATLVCCYLMKKNHWSPEQAYELLAMKRPQLALHKPQWTALKQFHDENIKNNSNSNDNSNC</sequence>
<evidence type="ECO:0000256" key="3">
    <source>
        <dbReference type="ARBA" id="ARBA00022516"/>
    </source>
</evidence>
<comment type="catalytic activity">
    <reaction evidence="16">
        <text>1,2-dioctanoyl-sn-glycero-3-phospho-(1D-myo-inositol-5-phosphate) + H2O = 1,2-dioctanoyl-sn-glycero-3-phospho-(1D-myo-inositol) + phosphate</text>
        <dbReference type="Rhea" id="RHEA:42308"/>
        <dbReference type="ChEBI" id="CHEBI:15377"/>
        <dbReference type="ChEBI" id="CHEBI:43474"/>
        <dbReference type="ChEBI" id="CHEBI:65221"/>
        <dbReference type="ChEBI" id="CHEBI:78911"/>
    </reaction>
    <physiologicalReaction direction="left-to-right" evidence="16">
        <dbReference type="Rhea" id="RHEA:42309"/>
    </physiologicalReaction>
</comment>
<comment type="catalytic activity">
    <reaction evidence="14">
        <text>1,2-dibutyryl-sn-glycero-3-phospho-(1D-myo-inositol-5-phosphate) + H2O = 1,2-dibutyryl-sn-glycero-3-phospho-(1D-myo-inositol) + phosphate</text>
        <dbReference type="Rhea" id="RHEA:42584"/>
        <dbReference type="ChEBI" id="CHEBI:15377"/>
        <dbReference type="ChEBI" id="CHEBI:43474"/>
        <dbReference type="ChEBI" id="CHEBI:82605"/>
        <dbReference type="ChEBI" id="CHEBI:82606"/>
    </reaction>
    <physiologicalReaction direction="left-to-right" evidence="14">
        <dbReference type="Rhea" id="RHEA:42585"/>
    </physiologicalReaction>
</comment>
<reference evidence="20" key="1">
    <citation type="submission" date="2018-10" db="EMBL/GenBank/DDBJ databases">
        <title>Transcriptome assembly of Aceria tosichella (Wheat curl mite) Type 2.</title>
        <authorList>
            <person name="Scully E.D."/>
            <person name="Geib S.M."/>
            <person name="Palmer N.A."/>
            <person name="Gupta A.K."/>
            <person name="Sarath G."/>
            <person name="Tatineni S."/>
        </authorList>
    </citation>
    <scope>NUCLEOTIDE SEQUENCE</scope>
    <source>
        <strain evidence="20">LincolnNE</strain>
    </source>
</reference>
<organism evidence="20">
    <name type="scientific">Aceria tosichella</name>
    <name type="common">wheat curl mite</name>
    <dbReference type="NCBI Taxonomy" id="561515"/>
    <lineage>
        <taxon>Eukaryota</taxon>
        <taxon>Metazoa</taxon>
        <taxon>Ecdysozoa</taxon>
        <taxon>Arthropoda</taxon>
        <taxon>Chelicerata</taxon>
        <taxon>Arachnida</taxon>
        <taxon>Acari</taxon>
        <taxon>Acariformes</taxon>
        <taxon>Trombidiformes</taxon>
        <taxon>Prostigmata</taxon>
        <taxon>Eupodina</taxon>
        <taxon>Eriophyoidea</taxon>
        <taxon>Eriophyidae</taxon>
        <taxon>Eriophyinae</taxon>
        <taxon>Aceriini</taxon>
        <taxon>Aceria</taxon>
    </lineage>
</organism>
<keyword evidence="6" id="KW-0443">Lipid metabolism</keyword>
<proteinExistence type="predicted"/>
<dbReference type="GO" id="GO:0005737">
    <property type="term" value="C:cytoplasm"/>
    <property type="evidence" value="ECO:0007669"/>
    <property type="project" value="UniProtKB-ARBA"/>
</dbReference>
<evidence type="ECO:0000256" key="16">
    <source>
        <dbReference type="ARBA" id="ARBA00052780"/>
    </source>
</evidence>
<dbReference type="InterPro" id="IPR016130">
    <property type="entry name" value="Tyr_Pase_AS"/>
</dbReference>
<dbReference type="AlphaFoldDB" id="A0A6G1SQM3"/>
<evidence type="ECO:0000256" key="9">
    <source>
        <dbReference type="ARBA" id="ARBA00023264"/>
    </source>
</evidence>
<feature type="domain" description="Tyrosine specific protein phosphatases" evidence="19">
    <location>
        <begin position="114"/>
        <end position="181"/>
    </location>
</feature>
<dbReference type="InterPro" id="IPR044596">
    <property type="entry name" value="PTPMT1-like"/>
</dbReference>